<dbReference type="PROSITE" id="PS51186">
    <property type="entry name" value="GNAT"/>
    <property type="match status" value="1"/>
</dbReference>
<name>A0A0M4REN1_9MICC</name>
<dbReference type="SUPFAM" id="SSF55729">
    <property type="entry name" value="Acyl-CoA N-acyltransferases (Nat)"/>
    <property type="match status" value="1"/>
</dbReference>
<evidence type="ECO:0000313" key="2">
    <source>
        <dbReference type="EMBL" id="ALE93968.1"/>
    </source>
</evidence>
<dbReference type="Proteomes" id="UP000062833">
    <property type="component" value="Chromosome"/>
</dbReference>
<dbReference type="EMBL" id="CP012677">
    <property type="protein sequence ID" value="ALE93968.1"/>
    <property type="molecule type" value="Genomic_DNA"/>
</dbReference>
<dbReference type="GO" id="GO:0005737">
    <property type="term" value="C:cytoplasm"/>
    <property type="evidence" value="ECO:0007669"/>
    <property type="project" value="TreeGrafter"/>
</dbReference>
<protein>
    <recommendedName>
        <fullName evidence="1">N-acetyltransferase domain-containing protein</fullName>
    </recommendedName>
</protein>
<evidence type="ECO:0000259" key="1">
    <source>
        <dbReference type="PROSITE" id="PS51186"/>
    </source>
</evidence>
<dbReference type="PATRIC" id="fig|656366.3.peg.837"/>
<keyword evidence="3" id="KW-1185">Reference proteome</keyword>
<dbReference type="PANTHER" id="PTHR43441:SF10">
    <property type="entry name" value="ACETYLTRANSFERASE"/>
    <property type="match status" value="1"/>
</dbReference>
<dbReference type="InterPro" id="IPR000182">
    <property type="entry name" value="GNAT_dom"/>
</dbReference>
<organism evidence="2 3">
    <name type="scientific">Arthrobacter alpinus</name>
    <dbReference type="NCBI Taxonomy" id="656366"/>
    <lineage>
        <taxon>Bacteria</taxon>
        <taxon>Bacillati</taxon>
        <taxon>Actinomycetota</taxon>
        <taxon>Actinomycetes</taxon>
        <taxon>Micrococcales</taxon>
        <taxon>Micrococcaceae</taxon>
        <taxon>Arthrobacter</taxon>
    </lineage>
</organism>
<feature type="domain" description="N-acetyltransferase" evidence="1">
    <location>
        <begin position="13"/>
        <end position="175"/>
    </location>
</feature>
<dbReference type="KEGG" id="aaq:AOC05_03835"/>
<dbReference type="GO" id="GO:1990189">
    <property type="term" value="F:protein N-terminal-serine acetyltransferase activity"/>
    <property type="evidence" value="ECO:0007669"/>
    <property type="project" value="TreeGrafter"/>
</dbReference>
<sequence>MAAVVPRLSDGSVVLRELADADAGQLVLNCVDEEAIRWTTVPLGYTSEHASYFIHTITADGWRTGETLTFAVADAATDQLLGTVDLQCKNPGAASIGINFGAHARGTGAAEKAVRLLADYAFNQLNLSYLHWHALAPNWGSRKLAWRLGFTFDGEIRGDYNDRGTPADRWILSLAAGDARTPVAPWDGPAPLTR</sequence>
<evidence type="ECO:0000313" key="3">
    <source>
        <dbReference type="Proteomes" id="UP000062833"/>
    </source>
</evidence>
<reference evidence="3" key="1">
    <citation type="submission" date="2015-09" db="EMBL/GenBank/DDBJ databases">
        <title>Complete genome of Arthrobacter alpinus strain R3.8.</title>
        <authorList>
            <person name="See-Too W.S."/>
            <person name="Chan K.G."/>
        </authorList>
    </citation>
    <scope>NUCLEOTIDE SEQUENCE [LARGE SCALE GENOMIC DNA]</scope>
    <source>
        <strain evidence="3">R3.8</strain>
    </source>
</reference>
<proteinExistence type="predicted"/>
<dbReference type="PANTHER" id="PTHR43441">
    <property type="entry name" value="RIBOSOMAL-PROTEIN-SERINE ACETYLTRANSFERASE"/>
    <property type="match status" value="1"/>
</dbReference>
<accession>A0A0M4REN1</accession>
<dbReference type="Gene3D" id="3.40.630.30">
    <property type="match status" value="1"/>
</dbReference>
<dbReference type="InterPro" id="IPR051908">
    <property type="entry name" value="Ribosomal_N-acetyltransferase"/>
</dbReference>
<dbReference type="AlphaFoldDB" id="A0A0M4REN1"/>
<dbReference type="GO" id="GO:0008999">
    <property type="term" value="F:protein-N-terminal-alanine acetyltransferase activity"/>
    <property type="evidence" value="ECO:0007669"/>
    <property type="project" value="TreeGrafter"/>
</dbReference>
<gene>
    <name evidence="2" type="ORF">AOC05_03835</name>
</gene>
<dbReference type="InterPro" id="IPR016181">
    <property type="entry name" value="Acyl_CoA_acyltransferase"/>
</dbReference>
<dbReference type="Pfam" id="PF13302">
    <property type="entry name" value="Acetyltransf_3"/>
    <property type="match status" value="1"/>
</dbReference>